<dbReference type="EC" id="3.1.26.4" evidence="14"/>
<dbReference type="SUPFAM" id="SSF53098">
    <property type="entry name" value="Ribonuclease H-like"/>
    <property type="match status" value="1"/>
</dbReference>
<feature type="domain" description="RNase H type-2" evidence="16">
    <location>
        <begin position="2"/>
        <end position="190"/>
    </location>
</feature>
<dbReference type="InterPro" id="IPR036397">
    <property type="entry name" value="RNaseH_sf"/>
</dbReference>
<proteinExistence type="inferred from homology"/>
<evidence type="ECO:0000256" key="14">
    <source>
        <dbReference type="RuleBase" id="RU003515"/>
    </source>
</evidence>
<dbReference type="EMBL" id="PCWO01000041">
    <property type="protein sequence ID" value="PIR04750.1"/>
    <property type="molecule type" value="Genomic_DNA"/>
</dbReference>
<organism evidence="17 18">
    <name type="scientific">Candidatus Liptonbacteria bacterium CG11_big_fil_rev_8_21_14_0_20_35_14</name>
    <dbReference type="NCBI Taxonomy" id="1974634"/>
    <lineage>
        <taxon>Bacteria</taxon>
        <taxon>Candidatus Liptoniibacteriota</taxon>
    </lineage>
</organism>
<dbReference type="AlphaFoldDB" id="A0A2H0N769"/>
<evidence type="ECO:0000259" key="16">
    <source>
        <dbReference type="PROSITE" id="PS51975"/>
    </source>
</evidence>
<keyword evidence="15" id="KW-0472">Membrane</keyword>
<dbReference type="GO" id="GO:0005737">
    <property type="term" value="C:cytoplasm"/>
    <property type="evidence" value="ECO:0007669"/>
    <property type="project" value="UniProtKB-SubCell"/>
</dbReference>
<evidence type="ECO:0000256" key="6">
    <source>
        <dbReference type="ARBA" id="ARBA00007383"/>
    </source>
</evidence>
<evidence type="ECO:0000256" key="9">
    <source>
        <dbReference type="ARBA" id="ARBA00022723"/>
    </source>
</evidence>
<evidence type="ECO:0000256" key="10">
    <source>
        <dbReference type="ARBA" id="ARBA00022759"/>
    </source>
</evidence>
<keyword evidence="15" id="KW-1133">Transmembrane helix</keyword>
<comment type="similarity">
    <text evidence="6 14">Belongs to the RNase HII family.</text>
</comment>
<feature type="transmembrane region" description="Helical" evidence="15">
    <location>
        <begin position="12"/>
        <end position="30"/>
    </location>
</feature>
<dbReference type="GO" id="GO:0006298">
    <property type="term" value="P:mismatch repair"/>
    <property type="evidence" value="ECO:0007669"/>
    <property type="project" value="TreeGrafter"/>
</dbReference>
<keyword evidence="8 14" id="KW-0540">Nuclease</keyword>
<dbReference type="GO" id="GO:0032299">
    <property type="term" value="C:ribonuclease H2 complex"/>
    <property type="evidence" value="ECO:0007669"/>
    <property type="project" value="TreeGrafter"/>
</dbReference>
<gene>
    <name evidence="17" type="ORF">COV57_02855</name>
</gene>
<dbReference type="GO" id="GO:0003723">
    <property type="term" value="F:RNA binding"/>
    <property type="evidence" value="ECO:0007669"/>
    <property type="project" value="UniProtKB-UniRule"/>
</dbReference>
<dbReference type="PANTHER" id="PTHR10954">
    <property type="entry name" value="RIBONUCLEASE H2 SUBUNIT A"/>
    <property type="match status" value="1"/>
</dbReference>
<comment type="caution">
    <text evidence="13">Lacks conserved residue(s) required for the propagation of feature annotation.</text>
</comment>
<keyword evidence="11 14" id="KW-0378">Hydrolase</keyword>
<evidence type="ECO:0000256" key="12">
    <source>
        <dbReference type="ARBA" id="ARBA00023211"/>
    </source>
</evidence>
<evidence type="ECO:0000256" key="11">
    <source>
        <dbReference type="ARBA" id="ARBA00022801"/>
    </source>
</evidence>
<comment type="cofactor">
    <cofactor evidence="3">
        <name>Mg(2+)</name>
        <dbReference type="ChEBI" id="CHEBI:18420"/>
    </cofactor>
</comment>
<evidence type="ECO:0000313" key="18">
    <source>
        <dbReference type="Proteomes" id="UP000229893"/>
    </source>
</evidence>
<evidence type="ECO:0000256" key="1">
    <source>
        <dbReference type="ARBA" id="ARBA00000077"/>
    </source>
</evidence>
<evidence type="ECO:0000256" key="15">
    <source>
        <dbReference type="SAM" id="Phobius"/>
    </source>
</evidence>
<evidence type="ECO:0000256" key="8">
    <source>
        <dbReference type="ARBA" id="ARBA00022722"/>
    </source>
</evidence>
<evidence type="ECO:0000256" key="5">
    <source>
        <dbReference type="ARBA" id="ARBA00004496"/>
    </source>
</evidence>
<keyword evidence="15" id="KW-0812">Transmembrane</keyword>
<dbReference type="GO" id="GO:0043137">
    <property type="term" value="P:DNA replication, removal of RNA primer"/>
    <property type="evidence" value="ECO:0007669"/>
    <property type="project" value="TreeGrafter"/>
</dbReference>
<dbReference type="InterPro" id="IPR024567">
    <property type="entry name" value="RNase_HII/HIII_dom"/>
</dbReference>
<dbReference type="NCBIfam" id="NF000595">
    <property type="entry name" value="PRK00015.1-3"/>
    <property type="match status" value="1"/>
</dbReference>
<comment type="caution">
    <text evidence="17">The sequence shown here is derived from an EMBL/GenBank/DDBJ whole genome shotgun (WGS) entry which is preliminary data.</text>
</comment>
<comment type="catalytic activity">
    <reaction evidence="1 14">
        <text>Endonucleolytic cleavage to 5'-phosphomonoester.</text>
        <dbReference type="EC" id="3.1.26.4"/>
    </reaction>
</comment>
<dbReference type="Proteomes" id="UP000229893">
    <property type="component" value="Unassembled WGS sequence"/>
</dbReference>
<protein>
    <recommendedName>
        <fullName evidence="14">Ribonuclease</fullName>
        <ecNumber evidence="14">3.1.26.4</ecNumber>
    </recommendedName>
</protein>
<dbReference type="PROSITE" id="PS51975">
    <property type="entry name" value="RNASE_H_2"/>
    <property type="match status" value="1"/>
</dbReference>
<evidence type="ECO:0000313" key="17">
    <source>
        <dbReference type="EMBL" id="PIR04750.1"/>
    </source>
</evidence>
<dbReference type="Pfam" id="PF01351">
    <property type="entry name" value="RNase_HII"/>
    <property type="match status" value="1"/>
</dbReference>
<name>A0A2H0N769_9BACT</name>
<comment type="subcellular location">
    <subcellularLocation>
        <location evidence="5">Cytoplasm</location>
    </subcellularLocation>
</comment>
<dbReference type="InterPro" id="IPR022898">
    <property type="entry name" value="RNase_HII"/>
</dbReference>
<dbReference type="PANTHER" id="PTHR10954:SF18">
    <property type="entry name" value="RIBONUCLEASE HII"/>
    <property type="match status" value="1"/>
</dbReference>
<comment type="cofactor">
    <cofactor evidence="2">
        <name>Mn(2+)</name>
        <dbReference type="ChEBI" id="CHEBI:29035"/>
    </cofactor>
</comment>
<accession>A0A2H0N769</accession>
<dbReference type="Gene3D" id="3.30.420.10">
    <property type="entry name" value="Ribonuclease H-like superfamily/Ribonuclease H"/>
    <property type="match status" value="1"/>
</dbReference>
<keyword evidence="7" id="KW-0963">Cytoplasm</keyword>
<evidence type="ECO:0000256" key="7">
    <source>
        <dbReference type="ARBA" id="ARBA00022490"/>
    </source>
</evidence>
<keyword evidence="12" id="KW-0464">Manganese</keyword>
<keyword evidence="9" id="KW-0479">Metal-binding</keyword>
<dbReference type="InterPro" id="IPR012337">
    <property type="entry name" value="RNaseH-like_sf"/>
</dbReference>
<evidence type="ECO:0000256" key="4">
    <source>
        <dbReference type="ARBA" id="ARBA00004065"/>
    </source>
</evidence>
<dbReference type="CDD" id="cd07182">
    <property type="entry name" value="RNase_HII_bacteria_HII_like"/>
    <property type="match status" value="1"/>
</dbReference>
<keyword evidence="10 14" id="KW-0255">Endonuclease</keyword>
<evidence type="ECO:0000256" key="3">
    <source>
        <dbReference type="ARBA" id="ARBA00001946"/>
    </source>
</evidence>
<dbReference type="InterPro" id="IPR001352">
    <property type="entry name" value="RNase_HII/HIII"/>
</dbReference>
<dbReference type="GO" id="GO:0046872">
    <property type="term" value="F:metal ion binding"/>
    <property type="evidence" value="ECO:0007669"/>
    <property type="project" value="UniProtKB-KW"/>
</dbReference>
<comment type="function">
    <text evidence="4 14">Endonuclease that specifically degrades the RNA of RNA-DNA hybrids.</text>
</comment>
<reference evidence="17 18" key="1">
    <citation type="submission" date="2017-09" db="EMBL/GenBank/DDBJ databases">
        <title>Depth-based differentiation of microbial function through sediment-hosted aquifers and enrichment of novel symbionts in the deep terrestrial subsurface.</title>
        <authorList>
            <person name="Probst A.J."/>
            <person name="Ladd B."/>
            <person name="Jarett J.K."/>
            <person name="Geller-Mcgrath D.E."/>
            <person name="Sieber C.M."/>
            <person name="Emerson J.B."/>
            <person name="Anantharaman K."/>
            <person name="Thomas B.C."/>
            <person name="Malmstrom R."/>
            <person name="Stieglmeier M."/>
            <person name="Klingl A."/>
            <person name="Woyke T."/>
            <person name="Ryan C.M."/>
            <person name="Banfield J.F."/>
        </authorList>
    </citation>
    <scope>NUCLEOTIDE SEQUENCE [LARGE SCALE GENOMIC DNA]</scope>
    <source>
        <strain evidence="17">CG11_big_fil_rev_8_21_14_0_20_35_14</strain>
    </source>
</reference>
<evidence type="ECO:0000256" key="2">
    <source>
        <dbReference type="ARBA" id="ARBA00001936"/>
    </source>
</evidence>
<sequence length="190" mass="21915">MKYMVGVDEVGRGALAGPVVVGAVFVPLNFKYKFKGLLRDSKKLSLKQREEWFSFIKEKKIRYAISFVSPKIVDRLNVTGAVNLGALRVVKKINSKVFDKYRLVVDKGIKIKGFEFESYIKADENFPAVSLASIVAKVYRDRYMRRVSRVFRKYGFESHVGYGTKKHIEVIVKYGALDIHRKSFIEKFLF</sequence>
<evidence type="ECO:0000256" key="13">
    <source>
        <dbReference type="PROSITE-ProRule" id="PRU01319"/>
    </source>
</evidence>
<dbReference type="GO" id="GO:0004523">
    <property type="term" value="F:RNA-DNA hybrid ribonuclease activity"/>
    <property type="evidence" value="ECO:0007669"/>
    <property type="project" value="UniProtKB-EC"/>
</dbReference>